<organism evidence="2 3">
    <name type="scientific">Nocardioides aquiterrae</name>
    <dbReference type="NCBI Taxonomy" id="203799"/>
    <lineage>
        <taxon>Bacteria</taxon>
        <taxon>Bacillati</taxon>
        <taxon>Actinomycetota</taxon>
        <taxon>Actinomycetes</taxon>
        <taxon>Propionibacteriales</taxon>
        <taxon>Nocardioidaceae</taxon>
        <taxon>Nocardioides</taxon>
    </lineage>
</organism>
<dbReference type="Proteomes" id="UP001499979">
    <property type="component" value="Unassembled WGS sequence"/>
</dbReference>
<keyword evidence="1" id="KW-0812">Transmembrane</keyword>
<name>A0ABN1UC61_9ACTN</name>
<evidence type="ECO:0000256" key="1">
    <source>
        <dbReference type="SAM" id="Phobius"/>
    </source>
</evidence>
<evidence type="ECO:0000313" key="2">
    <source>
        <dbReference type="EMBL" id="GAA1139168.1"/>
    </source>
</evidence>
<comment type="caution">
    <text evidence="2">The sequence shown here is derived from an EMBL/GenBank/DDBJ whole genome shotgun (WGS) entry which is preliminary data.</text>
</comment>
<feature type="transmembrane region" description="Helical" evidence="1">
    <location>
        <begin position="36"/>
        <end position="55"/>
    </location>
</feature>
<reference evidence="2 3" key="1">
    <citation type="journal article" date="2019" name="Int. J. Syst. Evol. Microbiol.">
        <title>The Global Catalogue of Microorganisms (GCM) 10K type strain sequencing project: providing services to taxonomists for standard genome sequencing and annotation.</title>
        <authorList>
            <consortium name="The Broad Institute Genomics Platform"/>
            <consortium name="The Broad Institute Genome Sequencing Center for Infectious Disease"/>
            <person name="Wu L."/>
            <person name="Ma J."/>
        </authorList>
    </citation>
    <scope>NUCLEOTIDE SEQUENCE [LARGE SCALE GENOMIC DNA]</scope>
    <source>
        <strain evidence="2 3">JCM 11813</strain>
    </source>
</reference>
<gene>
    <name evidence="2" type="ORF">GCM10009606_18560</name>
</gene>
<evidence type="ECO:0000313" key="3">
    <source>
        <dbReference type="Proteomes" id="UP001499979"/>
    </source>
</evidence>
<accession>A0ABN1UC61</accession>
<dbReference type="RefSeq" id="WP_343907217.1">
    <property type="nucleotide sequence ID" value="NZ_BAAAJE010000006.1"/>
</dbReference>
<keyword evidence="1" id="KW-1133">Transmembrane helix</keyword>
<protein>
    <submittedName>
        <fullName evidence="2">Uncharacterized protein</fullName>
    </submittedName>
</protein>
<sequence>MGNGRVNTSMLAVAIMLLLPALGGLALALNGGGPLGWALLGFFGAGAVVLGRKALTGR</sequence>
<keyword evidence="1" id="KW-0472">Membrane</keyword>
<dbReference type="EMBL" id="BAAAJE010000006">
    <property type="protein sequence ID" value="GAA1139168.1"/>
    <property type="molecule type" value="Genomic_DNA"/>
</dbReference>
<proteinExistence type="predicted"/>
<keyword evidence="3" id="KW-1185">Reference proteome</keyword>